<evidence type="ECO:0000313" key="2">
    <source>
        <dbReference type="WBParaSite" id="Hba_03896"/>
    </source>
</evidence>
<accession>A0A1I7WG43</accession>
<protein>
    <submittedName>
        <fullName evidence="2">Uncharacterized protein</fullName>
    </submittedName>
</protein>
<proteinExistence type="predicted"/>
<dbReference type="AlphaFoldDB" id="A0A1I7WG43"/>
<keyword evidence="1" id="KW-1185">Reference proteome</keyword>
<reference evidence="2" key="1">
    <citation type="submission" date="2016-11" db="UniProtKB">
        <authorList>
            <consortium name="WormBaseParasite"/>
        </authorList>
    </citation>
    <scope>IDENTIFICATION</scope>
</reference>
<sequence>MNIKMYIKVVLINGKFISKLWDFY</sequence>
<organism evidence="1 2">
    <name type="scientific">Heterorhabditis bacteriophora</name>
    <name type="common">Entomopathogenic nematode worm</name>
    <dbReference type="NCBI Taxonomy" id="37862"/>
    <lineage>
        <taxon>Eukaryota</taxon>
        <taxon>Metazoa</taxon>
        <taxon>Ecdysozoa</taxon>
        <taxon>Nematoda</taxon>
        <taxon>Chromadorea</taxon>
        <taxon>Rhabditida</taxon>
        <taxon>Rhabditina</taxon>
        <taxon>Rhabditomorpha</taxon>
        <taxon>Strongyloidea</taxon>
        <taxon>Heterorhabditidae</taxon>
        <taxon>Heterorhabditis</taxon>
    </lineage>
</organism>
<evidence type="ECO:0000313" key="1">
    <source>
        <dbReference type="Proteomes" id="UP000095283"/>
    </source>
</evidence>
<dbReference type="Proteomes" id="UP000095283">
    <property type="component" value="Unplaced"/>
</dbReference>
<name>A0A1I7WG43_HETBA</name>
<dbReference type="WBParaSite" id="Hba_03896">
    <property type="protein sequence ID" value="Hba_03896"/>
    <property type="gene ID" value="Hba_03896"/>
</dbReference>